<dbReference type="OrthoDB" id="7867880at2"/>
<sequence>MGVSSGGYAAILFGSLCHITNVISFIPRTNLKGIRGIVDNKYENLKNIINNDTDYLLYGDLSVKDKNHNHHISQCENLEGFSSIKIVKKISLDMKKLRDDGTIKNELDKIINQV</sequence>
<accession>Q116Q1</accession>
<reference evidence="2" key="1">
    <citation type="submission" date="2006-06" db="EMBL/GenBank/DDBJ databases">
        <title>Complete sequence of Trichodesmium erythraeum IMS101.</title>
        <authorList>
            <consortium name="US DOE Joint Genome Institute"/>
            <person name="Copeland A."/>
            <person name="Lucas S."/>
            <person name="Lapidus A."/>
            <person name="Barry K."/>
            <person name="Detter J.C."/>
            <person name="Glavina del Rio T."/>
            <person name="Hammon N."/>
            <person name="Israni S."/>
            <person name="Dalin E."/>
            <person name="Tice H."/>
            <person name="Pitluck S."/>
            <person name="Kiss H."/>
            <person name="Munk A.C."/>
            <person name="Brettin T."/>
            <person name="Bruce D."/>
            <person name="Han C."/>
            <person name="Tapia R."/>
            <person name="Gilna P."/>
            <person name="Schmutz J."/>
            <person name="Larimer F."/>
            <person name="Land M."/>
            <person name="Hauser L."/>
            <person name="Kyrpides N."/>
            <person name="Kim E."/>
            <person name="Richardson P."/>
        </authorList>
    </citation>
    <scope>NUCLEOTIDE SEQUENCE [LARGE SCALE GENOMIC DNA]</scope>
    <source>
        <strain evidence="2">IMS101</strain>
    </source>
</reference>
<dbReference type="EMBL" id="CP000393">
    <property type="protein sequence ID" value="ABG50523.1"/>
    <property type="molecule type" value="Genomic_DNA"/>
</dbReference>
<protein>
    <submittedName>
        <fullName evidence="2">Uncharacterized protein</fullName>
    </submittedName>
</protein>
<evidence type="ECO:0000256" key="1">
    <source>
        <dbReference type="SAM" id="Phobius"/>
    </source>
</evidence>
<keyword evidence="1" id="KW-1133">Transmembrane helix</keyword>
<keyword evidence="1" id="KW-0812">Transmembrane</keyword>
<feature type="transmembrane region" description="Helical" evidence="1">
    <location>
        <begin position="6"/>
        <end position="26"/>
    </location>
</feature>
<dbReference type="AlphaFoldDB" id="Q116Q1"/>
<name>Q116Q1_TRIEI</name>
<gene>
    <name evidence="2" type="ordered locus">Tery_1162</name>
</gene>
<dbReference type="KEGG" id="ter:Tery_1162"/>
<dbReference type="HOGENOM" id="CLU_2120057_0_0_3"/>
<dbReference type="RefSeq" id="WP_011610909.1">
    <property type="nucleotide sequence ID" value="NC_008312.1"/>
</dbReference>
<organism evidence="2">
    <name type="scientific">Trichodesmium erythraeum (strain IMS101)</name>
    <dbReference type="NCBI Taxonomy" id="203124"/>
    <lineage>
        <taxon>Bacteria</taxon>
        <taxon>Bacillati</taxon>
        <taxon>Cyanobacteriota</taxon>
        <taxon>Cyanophyceae</taxon>
        <taxon>Oscillatoriophycideae</taxon>
        <taxon>Oscillatoriales</taxon>
        <taxon>Microcoleaceae</taxon>
        <taxon>Trichodesmium</taxon>
    </lineage>
</organism>
<evidence type="ECO:0000313" key="2">
    <source>
        <dbReference type="EMBL" id="ABG50523.1"/>
    </source>
</evidence>
<keyword evidence="1" id="KW-0472">Membrane</keyword>
<proteinExistence type="predicted"/>